<dbReference type="EC" id="2.7.13.3" evidence="3"/>
<gene>
    <name evidence="18" type="ORF">U27_03929</name>
</gene>
<dbReference type="SMART" id="SM00388">
    <property type="entry name" value="HisKA"/>
    <property type="match status" value="1"/>
</dbReference>
<feature type="domain" description="Histidine kinase" evidence="16">
    <location>
        <begin position="439"/>
        <end position="659"/>
    </location>
</feature>
<evidence type="ECO:0000259" key="17">
    <source>
        <dbReference type="PROSITE" id="PS50885"/>
    </source>
</evidence>
<keyword evidence="7 15" id="KW-0812">Transmembrane</keyword>
<dbReference type="SUPFAM" id="SSF103190">
    <property type="entry name" value="Sensory domain-like"/>
    <property type="match status" value="1"/>
</dbReference>
<dbReference type="GO" id="GO:0000155">
    <property type="term" value="F:phosphorelay sensor kinase activity"/>
    <property type="evidence" value="ECO:0007669"/>
    <property type="project" value="InterPro"/>
</dbReference>
<evidence type="ECO:0000256" key="7">
    <source>
        <dbReference type="ARBA" id="ARBA00022692"/>
    </source>
</evidence>
<dbReference type="CDD" id="cd00082">
    <property type="entry name" value="HisKA"/>
    <property type="match status" value="1"/>
</dbReference>
<dbReference type="GO" id="GO:0005524">
    <property type="term" value="F:ATP binding"/>
    <property type="evidence" value="ECO:0007669"/>
    <property type="project" value="UniProtKB-KW"/>
</dbReference>
<dbReference type="Pfam" id="PF00672">
    <property type="entry name" value="HAMP"/>
    <property type="match status" value="1"/>
</dbReference>
<dbReference type="Gene3D" id="1.10.287.130">
    <property type="match status" value="1"/>
</dbReference>
<evidence type="ECO:0000313" key="19">
    <source>
        <dbReference type="Proteomes" id="UP000030661"/>
    </source>
</evidence>
<evidence type="ECO:0000256" key="5">
    <source>
        <dbReference type="ARBA" id="ARBA00022553"/>
    </source>
</evidence>
<dbReference type="InterPro" id="IPR033463">
    <property type="entry name" value="sCache_3"/>
</dbReference>
<protein>
    <recommendedName>
        <fullName evidence="3">histidine kinase</fullName>
        <ecNumber evidence="3">2.7.13.3</ecNumber>
    </recommendedName>
</protein>
<dbReference type="eggNOG" id="COG4191">
    <property type="taxonomic scope" value="Bacteria"/>
</dbReference>
<dbReference type="EMBL" id="DF820465">
    <property type="protein sequence ID" value="GAK56965.1"/>
    <property type="molecule type" value="Genomic_DNA"/>
</dbReference>
<keyword evidence="5" id="KW-0597">Phosphoprotein</keyword>
<dbReference type="InterPro" id="IPR005467">
    <property type="entry name" value="His_kinase_dom"/>
</dbReference>
<evidence type="ECO:0000256" key="12">
    <source>
        <dbReference type="ARBA" id="ARBA00023012"/>
    </source>
</evidence>
<evidence type="ECO:0000256" key="11">
    <source>
        <dbReference type="ARBA" id="ARBA00022989"/>
    </source>
</evidence>
<sequence>MIKILSNTFQTIRSRLFAGFIVLVIIFSILSAFIGVRLIRNRVVEEAQTRVLTDLESAWSLGRSELERIEVILRMTTGVQIIIDACSTMTWPDQAVQNRLEMLRLDFGLDFLGIVSPRGQVMVRGTPPYNTGDFRLSNPVILRALRGETLTSIELMSGEDLEREQAGLAEKAFLVLEETPHAKPTLKNEETRGMVLMGAMPIKQGAEIIGVVYGGFLLNRNFAKVDRIAEVVFQQKDPQSMAARGTVTIFLGDTRITTTVRDASGNRAIGTRVSREVADRVLENGQRWGDRAFVVNDWYLTAYDPIRNSQGEVIGMLYVGILERPYTQMVRGMIWRYVMLSLLGLAVAMVLAFFIAARIAEPLHRVSLAAQKLARGEKPEAVTFAHASHETTALMENFNKMVVTLFEREASLKEANEKLEETNRSLNSLNRAYMETVGFISHELKSPLATIMNYVYLLREQKLGAVTEKQTKALRNIDQSIRRVVEMVRNYLSLSRLEKGELQPVKTRVDVLREIVTPVLDSLEVVAQNQQMTFVNSVGPDIHIHADLSMIREVFENLIGNALKYGREGGVIKISAQPAEDVVRFRVFNEGDGIMSEKIDMLFQKFTRLEDDLAARKQRGTGLGLFITKHIISAHGGEIHVESKQGEWTEFIFTLPRDKES</sequence>
<dbReference type="Gene3D" id="6.10.340.10">
    <property type="match status" value="1"/>
</dbReference>
<dbReference type="PANTHER" id="PTHR45528:SF1">
    <property type="entry name" value="SENSOR HISTIDINE KINASE CPXA"/>
    <property type="match status" value="1"/>
</dbReference>
<keyword evidence="14" id="KW-0175">Coiled coil</keyword>
<feature type="transmembrane region" description="Helical" evidence="15">
    <location>
        <begin position="16"/>
        <end position="39"/>
    </location>
</feature>
<dbReference type="Pfam" id="PF00512">
    <property type="entry name" value="HisKA"/>
    <property type="match status" value="1"/>
</dbReference>
<dbReference type="InterPro" id="IPR003660">
    <property type="entry name" value="HAMP_dom"/>
</dbReference>
<dbReference type="PROSITE" id="PS50109">
    <property type="entry name" value="HIS_KIN"/>
    <property type="match status" value="1"/>
</dbReference>
<keyword evidence="4" id="KW-1003">Cell membrane</keyword>
<evidence type="ECO:0000313" key="18">
    <source>
        <dbReference type="EMBL" id="GAK56965.1"/>
    </source>
</evidence>
<comment type="subcellular location">
    <subcellularLocation>
        <location evidence="2">Cell membrane</location>
        <topology evidence="2">Multi-pass membrane protein</topology>
    </subcellularLocation>
</comment>
<keyword evidence="10" id="KW-0067">ATP-binding</keyword>
<dbReference type="CDD" id="cd00075">
    <property type="entry name" value="HATPase"/>
    <property type="match status" value="1"/>
</dbReference>
<evidence type="ECO:0000256" key="2">
    <source>
        <dbReference type="ARBA" id="ARBA00004651"/>
    </source>
</evidence>
<dbReference type="SMART" id="SM00387">
    <property type="entry name" value="HATPase_c"/>
    <property type="match status" value="1"/>
</dbReference>
<dbReference type="Pfam" id="PF17202">
    <property type="entry name" value="sCache_3_3"/>
    <property type="match status" value="1"/>
</dbReference>
<dbReference type="STRING" id="1499967.U27_03929"/>
<keyword evidence="9 18" id="KW-0418">Kinase</keyword>
<dbReference type="SUPFAM" id="SSF55874">
    <property type="entry name" value="ATPase domain of HSP90 chaperone/DNA topoisomerase II/histidine kinase"/>
    <property type="match status" value="1"/>
</dbReference>
<feature type="transmembrane region" description="Helical" evidence="15">
    <location>
        <begin position="334"/>
        <end position="357"/>
    </location>
</feature>
<evidence type="ECO:0000256" key="14">
    <source>
        <dbReference type="SAM" id="Coils"/>
    </source>
</evidence>
<dbReference type="FunFam" id="3.30.565.10:FF:000006">
    <property type="entry name" value="Sensor histidine kinase WalK"/>
    <property type="match status" value="1"/>
</dbReference>
<organism evidence="18">
    <name type="scientific">Vecturithrix granuli</name>
    <dbReference type="NCBI Taxonomy" id="1499967"/>
    <lineage>
        <taxon>Bacteria</taxon>
        <taxon>Candidatus Moduliflexota</taxon>
        <taxon>Candidatus Vecturitrichia</taxon>
        <taxon>Candidatus Vecturitrichales</taxon>
        <taxon>Candidatus Vecturitrichaceae</taxon>
        <taxon>Candidatus Vecturithrix</taxon>
    </lineage>
</organism>
<dbReference type="Gene3D" id="3.30.565.10">
    <property type="entry name" value="Histidine kinase-like ATPase, C-terminal domain"/>
    <property type="match status" value="1"/>
</dbReference>
<evidence type="ECO:0000256" key="4">
    <source>
        <dbReference type="ARBA" id="ARBA00022475"/>
    </source>
</evidence>
<dbReference type="InterPro" id="IPR003661">
    <property type="entry name" value="HisK_dim/P_dom"/>
</dbReference>
<evidence type="ECO:0000256" key="1">
    <source>
        <dbReference type="ARBA" id="ARBA00000085"/>
    </source>
</evidence>
<dbReference type="Pfam" id="PF02518">
    <property type="entry name" value="HATPase_c"/>
    <property type="match status" value="1"/>
</dbReference>
<dbReference type="InterPro" id="IPR036097">
    <property type="entry name" value="HisK_dim/P_sf"/>
</dbReference>
<keyword evidence="19" id="KW-1185">Reference proteome</keyword>
<keyword evidence="8" id="KW-0547">Nucleotide-binding</keyword>
<evidence type="ECO:0000256" key="6">
    <source>
        <dbReference type="ARBA" id="ARBA00022679"/>
    </source>
</evidence>
<dbReference type="PANTHER" id="PTHR45528">
    <property type="entry name" value="SENSOR HISTIDINE KINASE CPXA"/>
    <property type="match status" value="1"/>
</dbReference>
<feature type="coiled-coil region" evidence="14">
    <location>
        <begin position="405"/>
        <end position="436"/>
    </location>
</feature>
<dbReference type="GO" id="GO:0005886">
    <property type="term" value="C:plasma membrane"/>
    <property type="evidence" value="ECO:0007669"/>
    <property type="project" value="UniProtKB-SubCell"/>
</dbReference>
<evidence type="ECO:0000256" key="9">
    <source>
        <dbReference type="ARBA" id="ARBA00022777"/>
    </source>
</evidence>
<dbReference type="HOGENOM" id="CLU_000445_89_21_0"/>
<evidence type="ECO:0000259" key="16">
    <source>
        <dbReference type="PROSITE" id="PS50109"/>
    </source>
</evidence>
<dbReference type="InterPro" id="IPR003594">
    <property type="entry name" value="HATPase_dom"/>
</dbReference>
<dbReference type="InterPro" id="IPR050398">
    <property type="entry name" value="HssS/ArlS-like"/>
</dbReference>
<dbReference type="PRINTS" id="PR00344">
    <property type="entry name" value="BCTRLSENSOR"/>
</dbReference>
<dbReference type="InterPro" id="IPR029151">
    <property type="entry name" value="Sensor-like_sf"/>
</dbReference>
<comment type="catalytic activity">
    <reaction evidence="1">
        <text>ATP + protein L-histidine = ADP + protein N-phospho-L-histidine.</text>
        <dbReference type="EC" id="2.7.13.3"/>
    </reaction>
</comment>
<keyword evidence="11 15" id="KW-1133">Transmembrane helix</keyword>
<feature type="domain" description="HAMP" evidence="17">
    <location>
        <begin position="357"/>
        <end position="410"/>
    </location>
</feature>
<dbReference type="SUPFAM" id="SSF47384">
    <property type="entry name" value="Homodimeric domain of signal transducing histidine kinase"/>
    <property type="match status" value="1"/>
</dbReference>
<accession>A0A081BXB0</accession>
<evidence type="ECO:0000256" key="13">
    <source>
        <dbReference type="ARBA" id="ARBA00023136"/>
    </source>
</evidence>
<evidence type="ECO:0000256" key="8">
    <source>
        <dbReference type="ARBA" id="ARBA00022741"/>
    </source>
</evidence>
<evidence type="ECO:0000256" key="15">
    <source>
        <dbReference type="SAM" id="Phobius"/>
    </source>
</evidence>
<keyword evidence="12" id="KW-0902">Two-component regulatory system</keyword>
<keyword evidence="13 15" id="KW-0472">Membrane</keyword>
<dbReference type="InterPro" id="IPR036890">
    <property type="entry name" value="HATPase_C_sf"/>
</dbReference>
<dbReference type="InterPro" id="IPR004358">
    <property type="entry name" value="Sig_transdc_His_kin-like_C"/>
</dbReference>
<reference evidence="18" key="1">
    <citation type="journal article" date="2015" name="PeerJ">
        <title>First genomic representation of candidate bacterial phylum KSB3 points to enhanced environmental sensing as a trigger of wastewater bulking.</title>
        <authorList>
            <person name="Sekiguchi Y."/>
            <person name="Ohashi A."/>
            <person name="Parks D.H."/>
            <person name="Yamauchi T."/>
            <person name="Tyson G.W."/>
            <person name="Hugenholtz P."/>
        </authorList>
    </citation>
    <scope>NUCLEOTIDE SEQUENCE [LARGE SCALE GENOMIC DNA]</scope>
</reference>
<dbReference type="Proteomes" id="UP000030661">
    <property type="component" value="Unassembled WGS sequence"/>
</dbReference>
<evidence type="ECO:0000256" key="3">
    <source>
        <dbReference type="ARBA" id="ARBA00012438"/>
    </source>
</evidence>
<proteinExistence type="predicted"/>
<evidence type="ECO:0000256" key="10">
    <source>
        <dbReference type="ARBA" id="ARBA00022840"/>
    </source>
</evidence>
<dbReference type="PROSITE" id="PS50885">
    <property type="entry name" value="HAMP"/>
    <property type="match status" value="1"/>
</dbReference>
<name>A0A081BXB0_VECG1</name>
<dbReference type="AlphaFoldDB" id="A0A081BXB0"/>
<keyword evidence="6" id="KW-0808">Transferase</keyword>